<keyword evidence="6" id="KW-0963">Cytoplasm</keyword>
<dbReference type="SUPFAM" id="SSF81799">
    <property type="entry name" value="Putative methyltransferase TM0872, insert domain"/>
    <property type="match status" value="1"/>
</dbReference>
<feature type="binding site" evidence="6">
    <location>
        <position position="79"/>
    </location>
    <ligand>
        <name>S-adenosyl-L-methionine</name>
        <dbReference type="ChEBI" id="CHEBI:59789"/>
    </ligand>
</feature>
<comment type="caution">
    <text evidence="8">The sequence shown here is derived from an EMBL/GenBank/DDBJ whole genome shotgun (WGS) entry which is preliminary data.</text>
</comment>
<feature type="region of interest" description="Disordered" evidence="7">
    <location>
        <begin position="265"/>
        <end position="286"/>
    </location>
</feature>
<dbReference type="Gene3D" id="1.10.150.170">
    <property type="entry name" value="Putative methyltransferase TM0872, insert domain"/>
    <property type="match status" value="1"/>
</dbReference>
<comment type="function">
    <text evidence="6">Specifically methylates the N4 position of cytidine in position 1402 (C1402) of 16S rRNA.</text>
</comment>
<evidence type="ECO:0000256" key="4">
    <source>
        <dbReference type="ARBA" id="ARBA00022679"/>
    </source>
</evidence>
<dbReference type="Proteomes" id="UP000235460">
    <property type="component" value="Unassembled WGS sequence"/>
</dbReference>
<name>A0A2N7PN94_9BACT</name>
<evidence type="ECO:0000256" key="7">
    <source>
        <dbReference type="SAM" id="MobiDB-lite"/>
    </source>
</evidence>
<sequence length="286" mass="33161">MYHHEPVLLKEVLEWLNVKENKIYVDGTVGLGGHSSAILEASSPSGILYGFEWNEDSFRIAKERLKRYGERVKLFNKNFIFIKEILQREGVLADGILLDLGISSFLLEGSKRGFSFQKEEPLDMRINLSIELTAKDILNNYDFMNLSKVFKKGEVPKAEKFAKFICEKRKKKPFETTQDLVKAIKEFYKSSKKDLLAVIFQSLRIEVNKELENLEKVLRDFPDILKLSGRIVIISFQSLEDRIVKNFFKSDPRIKVLTKKPITPSEEEIKRNPRARSAKMRVGERV</sequence>
<accession>A0A2N7PN94</accession>
<evidence type="ECO:0000313" key="8">
    <source>
        <dbReference type="EMBL" id="PMP66965.1"/>
    </source>
</evidence>
<evidence type="ECO:0000256" key="6">
    <source>
        <dbReference type="HAMAP-Rule" id="MF_01007"/>
    </source>
</evidence>
<evidence type="ECO:0000313" key="9">
    <source>
        <dbReference type="Proteomes" id="UP000235460"/>
    </source>
</evidence>
<evidence type="ECO:0000256" key="5">
    <source>
        <dbReference type="ARBA" id="ARBA00022691"/>
    </source>
</evidence>
<dbReference type="EC" id="2.1.1.199" evidence="6"/>
<keyword evidence="2 6" id="KW-0698">rRNA processing</keyword>
<dbReference type="GO" id="GO:0005737">
    <property type="term" value="C:cytoplasm"/>
    <property type="evidence" value="ECO:0007669"/>
    <property type="project" value="UniProtKB-SubCell"/>
</dbReference>
<dbReference type="AlphaFoldDB" id="A0A2N7PN94"/>
<dbReference type="Gene3D" id="3.40.50.150">
    <property type="entry name" value="Vaccinia Virus protein VP39"/>
    <property type="match status" value="1"/>
</dbReference>
<evidence type="ECO:0000256" key="3">
    <source>
        <dbReference type="ARBA" id="ARBA00022603"/>
    </source>
</evidence>
<proteinExistence type="inferred from homology"/>
<dbReference type="PIRSF" id="PIRSF004486">
    <property type="entry name" value="MraW"/>
    <property type="match status" value="1"/>
</dbReference>
<keyword evidence="5 6" id="KW-0949">S-adenosyl-L-methionine</keyword>
<dbReference type="InterPro" id="IPR002903">
    <property type="entry name" value="RsmH"/>
</dbReference>
<dbReference type="PANTHER" id="PTHR11265">
    <property type="entry name" value="S-ADENOSYL-METHYLTRANSFERASE MRAW"/>
    <property type="match status" value="1"/>
</dbReference>
<dbReference type="GO" id="GO:0071424">
    <property type="term" value="F:rRNA (cytosine-N4-)-methyltransferase activity"/>
    <property type="evidence" value="ECO:0007669"/>
    <property type="project" value="UniProtKB-UniRule"/>
</dbReference>
<comment type="subcellular location">
    <subcellularLocation>
        <location evidence="6">Cytoplasm</location>
    </subcellularLocation>
</comment>
<gene>
    <name evidence="6" type="primary">rsmH</name>
    <name evidence="8" type="ORF">C0190_04410</name>
</gene>
<dbReference type="GO" id="GO:0070475">
    <property type="term" value="P:rRNA base methylation"/>
    <property type="evidence" value="ECO:0007669"/>
    <property type="project" value="UniProtKB-UniRule"/>
</dbReference>
<dbReference type="Pfam" id="PF01795">
    <property type="entry name" value="Methyltransf_5"/>
    <property type="match status" value="1"/>
</dbReference>
<evidence type="ECO:0000256" key="2">
    <source>
        <dbReference type="ARBA" id="ARBA00022552"/>
    </source>
</evidence>
<feature type="binding site" evidence="6">
    <location>
        <position position="99"/>
    </location>
    <ligand>
        <name>S-adenosyl-L-methionine</name>
        <dbReference type="ChEBI" id="CHEBI:59789"/>
    </ligand>
</feature>
<protein>
    <recommendedName>
        <fullName evidence="6">Ribosomal RNA small subunit methyltransferase H</fullName>
        <ecNumber evidence="6">2.1.1.199</ecNumber>
    </recommendedName>
    <alternativeName>
        <fullName evidence="6">16S rRNA m(4)C1402 methyltransferase</fullName>
    </alternativeName>
    <alternativeName>
        <fullName evidence="6">rRNA (cytosine-N(4)-)-methyltransferase RsmH</fullName>
    </alternativeName>
</protein>
<comment type="similarity">
    <text evidence="1 6">Belongs to the methyltransferase superfamily. RsmH family.</text>
</comment>
<evidence type="ECO:0000256" key="1">
    <source>
        <dbReference type="ARBA" id="ARBA00010396"/>
    </source>
</evidence>
<dbReference type="InterPro" id="IPR029063">
    <property type="entry name" value="SAM-dependent_MTases_sf"/>
</dbReference>
<comment type="caution">
    <text evidence="6">Lacks conserved residue(s) required for the propagation of feature annotation.</text>
</comment>
<feature type="binding site" evidence="6">
    <location>
        <position position="52"/>
    </location>
    <ligand>
        <name>S-adenosyl-L-methionine</name>
        <dbReference type="ChEBI" id="CHEBI:59789"/>
    </ligand>
</feature>
<dbReference type="PANTHER" id="PTHR11265:SF0">
    <property type="entry name" value="12S RRNA N4-METHYLCYTIDINE METHYLTRANSFERASE"/>
    <property type="match status" value="1"/>
</dbReference>
<organism evidence="8 9">
    <name type="scientific">Thermodesulfobacterium geofontis</name>
    <dbReference type="NCBI Taxonomy" id="1295609"/>
    <lineage>
        <taxon>Bacteria</taxon>
        <taxon>Pseudomonadati</taxon>
        <taxon>Thermodesulfobacteriota</taxon>
        <taxon>Thermodesulfobacteria</taxon>
        <taxon>Thermodesulfobacteriales</taxon>
        <taxon>Thermodesulfobacteriaceae</taxon>
        <taxon>Thermodesulfobacterium</taxon>
    </lineage>
</organism>
<keyword evidence="3 6" id="KW-0489">Methyltransferase</keyword>
<reference evidence="8 9" key="1">
    <citation type="submission" date="2018-01" db="EMBL/GenBank/DDBJ databases">
        <title>Metagenomic assembled genomes from two thermal pools in the Uzon Caldera, Kamchatka, Russia.</title>
        <authorList>
            <person name="Wilkins L."/>
            <person name="Ettinger C."/>
        </authorList>
    </citation>
    <scope>NUCLEOTIDE SEQUENCE [LARGE SCALE GENOMIC DNA]</scope>
    <source>
        <strain evidence="8">ZAV-08</strain>
    </source>
</reference>
<feature type="binding site" evidence="6">
    <location>
        <begin position="32"/>
        <end position="34"/>
    </location>
    <ligand>
        <name>S-adenosyl-L-methionine</name>
        <dbReference type="ChEBI" id="CHEBI:59789"/>
    </ligand>
</feature>
<comment type="catalytic activity">
    <reaction evidence="6">
        <text>cytidine(1402) in 16S rRNA + S-adenosyl-L-methionine = N(4)-methylcytidine(1402) in 16S rRNA + S-adenosyl-L-homocysteine + H(+)</text>
        <dbReference type="Rhea" id="RHEA:42928"/>
        <dbReference type="Rhea" id="RHEA-COMP:10286"/>
        <dbReference type="Rhea" id="RHEA-COMP:10287"/>
        <dbReference type="ChEBI" id="CHEBI:15378"/>
        <dbReference type="ChEBI" id="CHEBI:57856"/>
        <dbReference type="ChEBI" id="CHEBI:59789"/>
        <dbReference type="ChEBI" id="CHEBI:74506"/>
        <dbReference type="ChEBI" id="CHEBI:82748"/>
        <dbReference type="EC" id="2.1.1.199"/>
    </reaction>
</comment>
<dbReference type="InterPro" id="IPR023397">
    <property type="entry name" value="SAM-dep_MeTrfase_MraW_recog"/>
</dbReference>
<dbReference type="HAMAP" id="MF_01007">
    <property type="entry name" value="16SrRNA_methyltr_H"/>
    <property type="match status" value="1"/>
</dbReference>
<dbReference type="NCBIfam" id="TIGR00006">
    <property type="entry name" value="16S rRNA (cytosine(1402)-N(4))-methyltransferase RsmH"/>
    <property type="match status" value="1"/>
</dbReference>
<dbReference type="SUPFAM" id="SSF53335">
    <property type="entry name" value="S-adenosyl-L-methionine-dependent methyltransferases"/>
    <property type="match status" value="1"/>
</dbReference>
<dbReference type="EMBL" id="PNIK01000062">
    <property type="protein sequence ID" value="PMP66965.1"/>
    <property type="molecule type" value="Genomic_DNA"/>
</dbReference>
<keyword evidence="4 6" id="KW-0808">Transferase</keyword>